<dbReference type="Proteomes" id="UP000564629">
    <property type="component" value="Unassembled WGS sequence"/>
</dbReference>
<dbReference type="EMBL" id="JACHDN010000001">
    <property type="protein sequence ID" value="MBB5473431.1"/>
    <property type="molecule type" value="Genomic_DNA"/>
</dbReference>
<dbReference type="InterPro" id="IPR025241">
    <property type="entry name" value="DUF4190"/>
</dbReference>
<feature type="compositionally biased region" description="Low complexity" evidence="1">
    <location>
        <begin position="29"/>
        <end position="38"/>
    </location>
</feature>
<feature type="transmembrane region" description="Helical" evidence="2">
    <location>
        <begin position="187"/>
        <end position="204"/>
    </location>
</feature>
<keyword evidence="2" id="KW-1133">Transmembrane helix</keyword>
<feature type="region of interest" description="Disordered" evidence="1">
    <location>
        <begin position="1"/>
        <end position="80"/>
    </location>
</feature>
<dbReference type="Pfam" id="PF13828">
    <property type="entry name" value="DUF4190"/>
    <property type="match status" value="1"/>
</dbReference>
<evidence type="ECO:0000313" key="6">
    <source>
        <dbReference type="Proteomes" id="UP000321723"/>
    </source>
</evidence>
<protein>
    <recommendedName>
        <fullName evidence="3">DUF4190 domain-containing protein</fullName>
    </recommendedName>
</protein>
<evidence type="ECO:0000313" key="4">
    <source>
        <dbReference type="EMBL" id="GEL45286.1"/>
    </source>
</evidence>
<evidence type="ECO:0000256" key="2">
    <source>
        <dbReference type="SAM" id="Phobius"/>
    </source>
</evidence>
<comment type="caution">
    <text evidence="4">The sequence shown here is derived from an EMBL/GenBank/DDBJ whole genome shotgun (WGS) entry which is preliminary data.</text>
</comment>
<keyword evidence="6" id="KW-1185">Reference proteome</keyword>
<evidence type="ECO:0000313" key="5">
    <source>
        <dbReference type="EMBL" id="MBB5473431.1"/>
    </source>
</evidence>
<dbReference type="AlphaFoldDB" id="A0A511F7L8"/>
<dbReference type="Proteomes" id="UP000321723">
    <property type="component" value="Unassembled WGS sequence"/>
</dbReference>
<accession>A0A511F7L8</accession>
<keyword evidence="2" id="KW-0472">Membrane</keyword>
<organism evidence="4 6">
    <name type="scientific">Cellulomonas hominis</name>
    <dbReference type="NCBI Taxonomy" id="156981"/>
    <lineage>
        <taxon>Bacteria</taxon>
        <taxon>Bacillati</taxon>
        <taxon>Actinomycetota</taxon>
        <taxon>Actinomycetes</taxon>
        <taxon>Micrococcales</taxon>
        <taxon>Cellulomonadaceae</taxon>
        <taxon>Cellulomonas</taxon>
    </lineage>
</organism>
<sequence>MTSPEQGAPAPGPDRPFAAPGTGSGWGDAPATPAAPAPSGYEARLPAPPADASPYAVRDAAPTSPYGAPEGAPPGYGATYGGDAPGSHATSGYDAAPGYGLTPGYGAAPGYGATPSGAAAGYGATQPGYGAAQPGYSPAQPGYGTPYAAPVGGQPVAYAPYGTWAPPAAPATDGLAIASLVLSCSSFLVYLTAPVGLGLGIAALRRIRRTGAQGRGLAIAGIVVGGIVTAFMLAFLVLMVAVVAGSSTSSSWMTNADAGVVLGPVLHAVAGAAPR</sequence>
<keyword evidence="2" id="KW-0812">Transmembrane</keyword>
<reference evidence="4 6" key="1">
    <citation type="submission" date="2019-07" db="EMBL/GenBank/DDBJ databases">
        <title>Whole genome shotgun sequence of Cellulomonas hominis NBRC 16055.</title>
        <authorList>
            <person name="Hosoyama A."/>
            <person name="Uohara A."/>
            <person name="Ohji S."/>
            <person name="Ichikawa N."/>
        </authorList>
    </citation>
    <scope>NUCLEOTIDE SEQUENCE [LARGE SCALE GENOMIC DNA]</scope>
    <source>
        <strain evidence="4 6">NBRC 16055</strain>
    </source>
</reference>
<feature type="transmembrane region" description="Helical" evidence="2">
    <location>
        <begin position="216"/>
        <end position="244"/>
    </location>
</feature>
<evidence type="ECO:0000256" key="1">
    <source>
        <dbReference type="SAM" id="MobiDB-lite"/>
    </source>
</evidence>
<name>A0A511F7L8_9CELL</name>
<reference evidence="5 7" key="2">
    <citation type="submission" date="2020-08" db="EMBL/GenBank/DDBJ databases">
        <title>Sequencing the genomes of 1000 actinobacteria strains.</title>
        <authorList>
            <person name="Klenk H.-P."/>
        </authorList>
    </citation>
    <scope>NUCLEOTIDE SEQUENCE [LARGE SCALE GENOMIC DNA]</scope>
    <source>
        <strain evidence="5 7">DSM 9581</strain>
    </source>
</reference>
<proteinExistence type="predicted"/>
<feature type="compositionally biased region" description="Low complexity" evidence="1">
    <location>
        <begin position="65"/>
        <end position="77"/>
    </location>
</feature>
<evidence type="ECO:0000259" key="3">
    <source>
        <dbReference type="Pfam" id="PF13828"/>
    </source>
</evidence>
<gene>
    <name evidence="4" type="ORF">CHO01_04020</name>
    <name evidence="5" type="ORF">HNR08_002167</name>
</gene>
<feature type="domain" description="DUF4190" evidence="3">
    <location>
        <begin position="175"/>
        <end position="234"/>
    </location>
</feature>
<dbReference type="RefSeq" id="WP_146832764.1">
    <property type="nucleotide sequence ID" value="NZ_BJVQ01000003.1"/>
</dbReference>
<dbReference type="OrthoDB" id="4830015at2"/>
<dbReference type="EMBL" id="BJVQ01000003">
    <property type="protein sequence ID" value="GEL45286.1"/>
    <property type="molecule type" value="Genomic_DNA"/>
</dbReference>
<evidence type="ECO:0000313" key="7">
    <source>
        <dbReference type="Proteomes" id="UP000564629"/>
    </source>
</evidence>